<feature type="compositionally biased region" description="Low complexity" evidence="2">
    <location>
        <begin position="26"/>
        <end position="48"/>
    </location>
</feature>
<feature type="compositionally biased region" description="Polar residues" evidence="2">
    <location>
        <begin position="397"/>
        <end position="407"/>
    </location>
</feature>
<reference evidence="3 4" key="1">
    <citation type="journal article" date="2011" name="J. Gen. Appl. Microbiol.">
        <title>Draft genome sequencing of the enigmatic basidiomycete Mixia osmundae.</title>
        <authorList>
            <person name="Nishida H."/>
            <person name="Nagatsuka Y."/>
            <person name="Sugiyama J."/>
        </authorList>
    </citation>
    <scope>NUCLEOTIDE SEQUENCE [LARGE SCALE GENOMIC DNA]</scope>
    <source>
        <strain evidence="4">CBS 9802 / IAM 14324 / JCM 22182 / KY 12970</strain>
    </source>
</reference>
<dbReference type="eggNOG" id="KOG4648">
    <property type="taxonomic scope" value="Eukaryota"/>
</dbReference>
<feature type="region of interest" description="Disordered" evidence="2">
    <location>
        <begin position="1"/>
        <end position="48"/>
    </location>
</feature>
<feature type="region of interest" description="Disordered" evidence="2">
    <location>
        <begin position="183"/>
        <end position="204"/>
    </location>
</feature>
<dbReference type="EMBL" id="BABT02000074">
    <property type="protein sequence ID" value="GAA96094.1"/>
    <property type="molecule type" value="Genomic_DNA"/>
</dbReference>
<organism evidence="3 4">
    <name type="scientific">Mixia osmundae (strain CBS 9802 / IAM 14324 / JCM 22182 / KY 12970)</name>
    <dbReference type="NCBI Taxonomy" id="764103"/>
    <lineage>
        <taxon>Eukaryota</taxon>
        <taxon>Fungi</taxon>
        <taxon>Dikarya</taxon>
        <taxon>Basidiomycota</taxon>
        <taxon>Pucciniomycotina</taxon>
        <taxon>Mixiomycetes</taxon>
        <taxon>Mixiales</taxon>
        <taxon>Mixiaceae</taxon>
        <taxon>Mixia</taxon>
    </lineage>
</organism>
<feature type="region of interest" description="Disordered" evidence="2">
    <location>
        <begin position="1011"/>
        <end position="1036"/>
    </location>
</feature>
<keyword evidence="1" id="KW-0802">TPR repeat</keyword>
<dbReference type="Gene3D" id="1.25.40.10">
    <property type="entry name" value="Tetratricopeptide repeat domain"/>
    <property type="match status" value="1"/>
</dbReference>
<comment type="caution">
    <text evidence="3">The sequence shown here is derived from an EMBL/GenBank/DDBJ whole genome shotgun (WGS) entry which is preliminary data.</text>
</comment>
<feature type="region of interest" description="Disordered" evidence="2">
    <location>
        <begin position="397"/>
        <end position="489"/>
    </location>
</feature>
<dbReference type="InParanoid" id="G7DZT4"/>
<protein>
    <submittedName>
        <fullName evidence="3">Uncharacterized protein</fullName>
    </submittedName>
</protein>
<dbReference type="SUPFAM" id="SSF48452">
    <property type="entry name" value="TPR-like"/>
    <property type="match status" value="1"/>
</dbReference>
<dbReference type="InterPro" id="IPR011990">
    <property type="entry name" value="TPR-like_helical_dom_sf"/>
</dbReference>
<feature type="compositionally biased region" description="Low complexity" evidence="2">
    <location>
        <begin position="281"/>
        <end position="294"/>
    </location>
</feature>
<evidence type="ECO:0000256" key="2">
    <source>
        <dbReference type="SAM" id="MobiDB-lite"/>
    </source>
</evidence>
<accession>G7DZT4</accession>
<dbReference type="PANTHER" id="PTHR46423">
    <property type="entry name" value="RNA POLYMERASE II-ASSOCIATED PROTEIN 3"/>
    <property type="match status" value="1"/>
</dbReference>
<dbReference type="AlphaFoldDB" id="G7DZT4"/>
<dbReference type="STRING" id="764103.G7DZT4"/>
<dbReference type="InterPro" id="IPR051966">
    <property type="entry name" value="RPAP3"/>
</dbReference>
<dbReference type="RefSeq" id="XP_014567873.1">
    <property type="nucleotide sequence ID" value="XM_014712387.1"/>
</dbReference>
<evidence type="ECO:0000313" key="3">
    <source>
        <dbReference type="EMBL" id="GAA96094.1"/>
    </source>
</evidence>
<name>G7DZT4_MIXOS</name>
<dbReference type="GO" id="GO:0101031">
    <property type="term" value="C:protein folding chaperone complex"/>
    <property type="evidence" value="ECO:0007669"/>
    <property type="project" value="TreeGrafter"/>
</dbReference>
<feature type="compositionally biased region" description="Polar residues" evidence="2">
    <location>
        <begin position="246"/>
        <end position="259"/>
    </location>
</feature>
<dbReference type="OrthoDB" id="420195at2759"/>
<sequence length="1036" mass="112580">MPSKSHGQLNGTLPSTDPANGKRRATSGSSSAGKAKVASAGTNAQSASAQTASDIMTNAEVQMAQVDLIEEILGPDMVDKMMNGGITFDDVMRLTRDLNSLQPDDPARMAADAIRESGCAPAAYDAVLPISKPAHAMTSATTKLRSAEPAVAAVKLDRSNAHVRSTDENKVALAVKAPLMKSPPAKARALPRNAHGDEQRAMAKSAVDRVVKSLSSQGGSLDGLKEFYLSNPDLLDELLHLDQNSHASRAAKPSSQSKANGLKPTATALPLSRDSSNLPATSKVVSNTTSTTRSDGTIMSLTTTISDEGVTITGDGVMATSEATAALATLAKELVASGAMGPAHLAPTPALFLEEARRAQLDIVDATATKKTQTSASAPAAKAKPCLVVSAPSQSLLKANGHTSNGATRRIPSPSLTSREQMNGKKSSIVTSSSLPMSKTASASPTYSALSTVQIPVTKRPPSPPKDAMATKNKPPSKPPIFRTTSGKHPPGCRCHEYRANPATMEEIDGILSKIFLERFKQDACRLYATRIERVARSKLPRLIEKLLALCGPGWIAANAYTSEIQEYYRTHILADLRELDDRIWTNSAEWVYTAVRRRVISAGFLIPYDGLAPADLPAIMPSLRAMLKQIEACPKPVCGSLPQFPPVKLDQTTLMRFAQSKAKLAKNDPAWRNWRAKLELGLARMIDSLWETVGEFDVPTFGQGVTMAFQTRNAGIKGWETTQRFESIIFEEEEERAERELATGAKRSGKRRADEGGDGRGAGVSGWDTIDEEDLWERRLEGVHQAQLPTPAKNPADVSLPAEDHMSIGERSVYRLFLAEADKDEGNKAYRRGDYAGAAGFYSAAHTAENRLPVYLLNRAMAYLKLELFEEAEEDCNSALLRHPANAKGLWRRAKARRGLSQQQGRIDKLIGAERDVLAFLKLKPDSSEGQIELLEIRAELFDWQGMGPPVRNTDNVYMSTSAAIHFEDDDKRCETQWELTESERRQIRIEPDSRYPQWLSFTVRRVLNPDEDPQSSGEPYEVTSKANSSLLTSM</sequence>
<evidence type="ECO:0000313" key="4">
    <source>
        <dbReference type="Proteomes" id="UP000009131"/>
    </source>
</evidence>
<feature type="compositionally biased region" description="Polar residues" evidence="2">
    <location>
        <begin position="414"/>
        <end position="455"/>
    </location>
</feature>
<feature type="compositionally biased region" description="Polar residues" evidence="2">
    <location>
        <begin position="1"/>
        <end position="18"/>
    </location>
</feature>
<feature type="compositionally biased region" description="Basic and acidic residues" evidence="2">
    <location>
        <begin position="194"/>
        <end position="204"/>
    </location>
</feature>
<dbReference type="HOGENOM" id="CLU_293386_0_0_1"/>
<reference evidence="3 4" key="2">
    <citation type="journal article" date="2012" name="Open Biol.">
        <title>Characteristics of nucleosomes and linker DNA regions on the genome of the basidiomycete Mixia osmundae revealed by mono- and dinucleosome mapping.</title>
        <authorList>
            <person name="Nishida H."/>
            <person name="Kondo S."/>
            <person name="Matsumoto T."/>
            <person name="Suzuki Y."/>
            <person name="Yoshikawa H."/>
            <person name="Taylor T.D."/>
            <person name="Sugiyama J."/>
        </authorList>
    </citation>
    <scope>NUCLEOTIDE SEQUENCE [LARGE SCALE GENOMIC DNA]</scope>
    <source>
        <strain evidence="4">CBS 9802 / IAM 14324 / JCM 22182 / KY 12970</strain>
    </source>
</reference>
<proteinExistence type="predicted"/>
<dbReference type="PANTHER" id="PTHR46423:SF1">
    <property type="entry name" value="RNA POLYMERASE II-ASSOCIATED PROTEIN 3"/>
    <property type="match status" value="1"/>
</dbReference>
<gene>
    <name evidence="3" type="primary">Mo02755</name>
    <name evidence="3" type="ORF">E5Q_02755</name>
</gene>
<dbReference type="InterPro" id="IPR019734">
    <property type="entry name" value="TPR_rpt"/>
</dbReference>
<feature type="region of interest" description="Disordered" evidence="2">
    <location>
        <begin position="737"/>
        <end position="765"/>
    </location>
</feature>
<dbReference type="Proteomes" id="UP000009131">
    <property type="component" value="Unassembled WGS sequence"/>
</dbReference>
<feature type="region of interest" description="Disordered" evidence="2">
    <location>
        <begin position="246"/>
        <end position="295"/>
    </location>
</feature>
<dbReference type="SMART" id="SM00028">
    <property type="entry name" value="TPR"/>
    <property type="match status" value="1"/>
</dbReference>
<feature type="compositionally biased region" description="Polar residues" evidence="2">
    <location>
        <begin position="1026"/>
        <end position="1036"/>
    </location>
</feature>
<keyword evidence="4" id="KW-1185">Reference proteome</keyword>
<evidence type="ECO:0000256" key="1">
    <source>
        <dbReference type="ARBA" id="ARBA00022803"/>
    </source>
</evidence>